<evidence type="ECO:0008006" key="3">
    <source>
        <dbReference type="Google" id="ProtNLM"/>
    </source>
</evidence>
<dbReference type="STRING" id="406100.SAMN04488052_104336"/>
<dbReference type="Pfam" id="PF13783">
    <property type="entry name" value="DUF4177"/>
    <property type="match status" value="1"/>
</dbReference>
<organism evidence="1 2">
    <name type="scientific">Aquisalimonas asiatica</name>
    <dbReference type="NCBI Taxonomy" id="406100"/>
    <lineage>
        <taxon>Bacteria</taxon>
        <taxon>Pseudomonadati</taxon>
        <taxon>Pseudomonadota</taxon>
        <taxon>Gammaproteobacteria</taxon>
        <taxon>Chromatiales</taxon>
        <taxon>Ectothiorhodospiraceae</taxon>
        <taxon>Aquisalimonas</taxon>
    </lineage>
</organism>
<dbReference type="AlphaFoldDB" id="A0A1H8TPL3"/>
<dbReference type="EMBL" id="FOEG01000004">
    <property type="protein sequence ID" value="SEO92398.1"/>
    <property type="molecule type" value="Genomic_DNA"/>
</dbReference>
<evidence type="ECO:0000313" key="1">
    <source>
        <dbReference type="EMBL" id="SEO92398.1"/>
    </source>
</evidence>
<accession>A0A1H8TPL3</accession>
<name>A0A1H8TPL3_9GAMM</name>
<dbReference type="OrthoDB" id="3215124at2"/>
<sequence length="60" mass="6434">MEYKTVYLGLRTGTDSADTPVDEQPLIDAANDGWTLKQVVPSEGGSGTRGYVAFLERDAA</sequence>
<dbReference type="Proteomes" id="UP000199657">
    <property type="component" value="Unassembled WGS sequence"/>
</dbReference>
<gene>
    <name evidence="1" type="ORF">SAMN04488052_104336</name>
</gene>
<dbReference type="RefSeq" id="WP_091643820.1">
    <property type="nucleotide sequence ID" value="NZ_FOEG01000004.1"/>
</dbReference>
<keyword evidence="2" id="KW-1185">Reference proteome</keyword>
<dbReference type="InterPro" id="IPR025234">
    <property type="entry name" value="YjzH-like"/>
</dbReference>
<proteinExistence type="predicted"/>
<protein>
    <recommendedName>
        <fullName evidence="3">DUF4177 domain-containing protein</fullName>
    </recommendedName>
</protein>
<evidence type="ECO:0000313" key="2">
    <source>
        <dbReference type="Proteomes" id="UP000199657"/>
    </source>
</evidence>
<reference evidence="1 2" key="1">
    <citation type="submission" date="2016-10" db="EMBL/GenBank/DDBJ databases">
        <authorList>
            <person name="de Groot N.N."/>
        </authorList>
    </citation>
    <scope>NUCLEOTIDE SEQUENCE [LARGE SCALE GENOMIC DNA]</scope>
    <source>
        <strain evidence="1 2">CGMCC 1.6291</strain>
    </source>
</reference>